<reference evidence="4" key="2">
    <citation type="submission" date="2020-09" db="EMBL/GenBank/DDBJ databases">
        <authorList>
            <person name="Sun Q."/>
            <person name="Kim S."/>
        </authorList>
    </citation>
    <scope>NUCLEOTIDE SEQUENCE</scope>
    <source>
        <strain evidence="4">KCTC 12710</strain>
    </source>
</reference>
<dbReference type="Pfam" id="PF18962">
    <property type="entry name" value="Por_Secre_tail"/>
    <property type="match status" value="1"/>
</dbReference>
<dbReference type="PROSITE" id="PS50022">
    <property type="entry name" value="FA58C_3"/>
    <property type="match status" value="1"/>
</dbReference>
<dbReference type="InterPro" id="IPR026444">
    <property type="entry name" value="Secre_tail"/>
</dbReference>
<evidence type="ECO:0000259" key="3">
    <source>
        <dbReference type="PROSITE" id="PS50022"/>
    </source>
</evidence>
<evidence type="ECO:0000256" key="2">
    <source>
        <dbReference type="SAM" id="SignalP"/>
    </source>
</evidence>
<dbReference type="NCBIfam" id="TIGR04183">
    <property type="entry name" value="Por_Secre_tail"/>
    <property type="match status" value="1"/>
</dbReference>
<feature type="domain" description="F5/8 type C" evidence="3">
    <location>
        <begin position="22"/>
        <end position="184"/>
    </location>
</feature>
<feature type="chain" id="PRO_5036903766" description="F5/8 type C domain-containing protein" evidence="2">
    <location>
        <begin position="31"/>
        <end position="275"/>
    </location>
</feature>
<sequence length="275" mass="30241">MRTKLHSKNFKQKNTYLAFALCLVSLFTFAQDPVDTSNTEITGVSVNFYFDQQVDIPAGKENYAANAVDNDPDTDWAAESSDPRGEALILDLGGGYDLAEIQYLTVTKSPSYQFQLWVSTTGVEEADFTNIYPSAGNLLTNQDNTYLQFKDFTPIAGAKYVKVKCYGRSDSPWNTLSEIKFYSTATASVKDNELSGFTLSPNPANSFFTLSNLNNKVNNVQILSLEGKLISSQSFDGFSKKLTIDTANLANGVYVVKLSDAAKSLNASKLMVIQH</sequence>
<gene>
    <name evidence="4" type="ORF">GCM10007028_10920</name>
</gene>
<dbReference type="Proteomes" id="UP000636004">
    <property type="component" value="Unassembled WGS sequence"/>
</dbReference>
<accession>A0A918V6S4</accession>
<evidence type="ECO:0000313" key="4">
    <source>
        <dbReference type="EMBL" id="GGZ75251.1"/>
    </source>
</evidence>
<dbReference type="Pfam" id="PF00754">
    <property type="entry name" value="F5_F8_type_C"/>
    <property type="match status" value="1"/>
</dbReference>
<proteinExistence type="predicted"/>
<dbReference type="Gene3D" id="2.60.120.260">
    <property type="entry name" value="Galactose-binding domain-like"/>
    <property type="match status" value="1"/>
</dbReference>
<feature type="signal peptide" evidence="2">
    <location>
        <begin position="1"/>
        <end position="30"/>
    </location>
</feature>
<name>A0A918V6S4_9FLAO</name>
<dbReference type="InterPro" id="IPR008979">
    <property type="entry name" value="Galactose-bd-like_sf"/>
</dbReference>
<dbReference type="InterPro" id="IPR000421">
    <property type="entry name" value="FA58C"/>
</dbReference>
<evidence type="ECO:0000256" key="1">
    <source>
        <dbReference type="ARBA" id="ARBA00022729"/>
    </source>
</evidence>
<keyword evidence="5" id="KW-1185">Reference proteome</keyword>
<dbReference type="RefSeq" id="WP_189359768.1">
    <property type="nucleotide sequence ID" value="NZ_BMWZ01000002.1"/>
</dbReference>
<keyword evidence="1 2" id="KW-0732">Signal</keyword>
<organism evidence="4 5">
    <name type="scientific">Algibacter mikhailovii</name>
    <dbReference type="NCBI Taxonomy" id="425498"/>
    <lineage>
        <taxon>Bacteria</taxon>
        <taxon>Pseudomonadati</taxon>
        <taxon>Bacteroidota</taxon>
        <taxon>Flavobacteriia</taxon>
        <taxon>Flavobacteriales</taxon>
        <taxon>Flavobacteriaceae</taxon>
        <taxon>Algibacter</taxon>
    </lineage>
</organism>
<reference evidence="4" key="1">
    <citation type="journal article" date="2014" name="Int. J. Syst. Evol. Microbiol.">
        <title>Complete genome sequence of Corynebacterium casei LMG S-19264T (=DSM 44701T), isolated from a smear-ripened cheese.</title>
        <authorList>
            <consortium name="US DOE Joint Genome Institute (JGI-PGF)"/>
            <person name="Walter F."/>
            <person name="Albersmeier A."/>
            <person name="Kalinowski J."/>
            <person name="Ruckert C."/>
        </authorList>
    </citation>
    <scope>NUCLEOTIDE SEQUENCE</scope>
    <source>
        <strain evidence="4">KCTC 12710</strain>
    </source>
</reference>
<dbReference type="SUPFAM" id="SSF49785">
    <property type="entry name" value="Galactose-binding domain-like"/>
    <property type="match status" value="1"/>
</dbReference>
<dbReference type="EMBL" id="BMWZ01000002">
    <property type="protein sequence ID" value="GGZ75251.1"/>
    <property type="molecule type" value="Genomic_DNA"/>
</dbReference>
<dbReference type="AlphaFoldDB" id="A0A918V6S4"/>
<comment type="caution">
    <text evidence="4">The sequence shown here is derived from an EMBL/GenBank/DDBJ whole genome shotgun (WGS) entry which is preliminary data.</text>
</comment>
<protein>
    <recommendedName>
        <fullName evidence="3">F5/8 type C domain-containing protein</fullName>
    </recommendedName>
</protein>
<evidence type="ECO:0000313" key="5">
    <source>
        <dbReference type="Proteomes" id="UP000636004"/>
    </source>
</evidence>